<evidence type="ECO:0000256" key="6">
    <source>
        <dbReference type="PROSITE-ProRule" id="PRU00433"/>
    </source>
</evidence>
<dbReference type="InterPro" id="IPR051811">
    <property type="entry name" value="Cytochrome_c550/c551-like"/>
</dbReference>
<dbReference type="RefSeq" id="WP_379190527.1">
    <property type="nucleotide sequence ID" value="NZ_JBHSOW010000081.1"/>
</dbReference>
<dbReference type="Pfam" id="PF13442">
    <property type="entry name" value="Cytochrome_CBB3"/>
    <property type="match status" value="1"/>
</dbReference>
<sequence length="112" mass="11943">MTDNLPAARVPLYALTSILLALFLSACGNSSSELAGPSETIHVYKANCISCHGSDLQGKMGPSTDLTQVGSRLSKEQITNQIHNGGELMPAFKGKLTAQQIKELAQWLSAKK</sequence>
<dbReference type="InterPro" id="IPR009056">
    <property type="entry name" value="Cyt_c-like_dom"/>
</dbReference>
<dbReference type="EMBL" id="JBHSOW010000081">
    <property type="protein sequence ID" value="MFC5651893.1"/>
    <property type="molecule type" value="Genomic_DNA"/>
</dbReference>
<evidence type="ECO:0000256" key="2">
    <source>
        <dbReference type="ARBA" id="ARBA00022617"/>
    </source>
</evidence>
<proteinExistence type="predicted"/>
<keyword evidence="4" id="KW-0249">Electron transport</keyword>
<keyword evidence="5 6" id="KW-0408">Iron</keyword>
<gene>
    <name evidence="8" type="ORF">ACFPYJ_22775</name>
</gene>
<dbReference type="SUPFAM" id="SSF46626">
    <property type="entry name" value="Cytochrome c"/>
    <property type="match status" value="1"/>
</dbReference>
<comment type="caution">
    <text evidence="8">The sequence shown here is derived from an EMBL/GenBank/DDBJ whole genome shotgun (WGS) entry which is preliminary data.</text>
</comment>
<organism evidence="8 9">
    <name type="scientific">Paenibacillus solisilvae</name>
    <dbReference type="NCBI Taxonomy" id="2486751"/>
    <lineage>
        <taxon>Bacteria</taxon>
        <taxon>Bacillati</taxon>
        <taxon>Bacillota</taxon>
        <taxon>Bacilli</taxon>
        <taxon>Bacillales</taxon>
        <taxon>Paenibacillaceae</taxon>
        <taxon>Paenibacillus</taxon>
    </lineage>
</organism>
<dbReference type="Proteomes" id="UP001596047">
    <property type="component" value="Unassembled WGS sequence"/>
</dbReference>
<dbReference type="InterPro" id="IPR036909">
    <property type="entry name" value="Cyt_c-like_dom_sf"/>
</dbReference>
<feature type="domain" description="Cytochrome c" evidence="7">
    <location>
        <begin position="35"/>
        <end position="112"/>
    </location>
</feature>
<protein>
    <submittedName>
        <fullName evidence="8">C-type cytochrome</fullName>
    </submittedName>
</protein>
<dbReference type="PROSITE" id="PS51007">
    <property type="entry name" value="CYTC"/>
    <property type="match status" value="1"/>
</dbReference>
<dbReference type="InterPro" id="IPR008168">
    <property type="entry name" value="Cyt_C_IC"/>
</dbReference>
<keyword evidence="3 6" id="KW-0479">Metal-binding</keyword>
<evidence type="ECO:0000256" key="4">
    <source>
        <dbReference type="ARBA" id="ARBA00022982"/>
    </source>
</evidence>
<keyword evidence="9" id="KW-1185">Reference proteome</keyword>
<dbReference type="Gene3D" id="1.10.760.10">
    <property type="entry name" value="Cytochrome c-like domain"/>
    <property type="match status" value="1"/>
</dbReference>
<keyword evidence="2 6" id="KW-0349">Heme</keyword>
<name>A0ABW0W2N3_9BACL</name>
<dbReference type="PRINTS" id="PR00605">
    <property type="entry name" value="CYTCHROMECIC"/>
</dbReference>
<reference evidence="9" key="1">
    <citation type="journal article" date="2019" name="Int. J. Syst. Evol. Microbiol.">
        <title>The Global Catalogue of Microorganisms (GCM) 10K type strain sequencing project: providing services to taxonomists for standard genome sequencing and annotation.</title>
        <authorList>
            <consortium name="The Broad Institute Genomics Platform"/>
            <consortium name="The Broad Institute Genome Sequencing Center for Infectious Disease"/>
            <person name="Wu L."/>
            <person name="Ma J."/>
        </authorList>
    </citation>
    <scope>NUCLEOTIDE SEQUENCE [LARGE SCALE GENOMIC DNA]</scope>
    <source>
        <strain evidence="9">CGMCC 1.3240</strain>
    </source>
</reference>
<evidence type="ECO:0000313" key="8">
    <source>
        <dbReference type="EMBL" id="MFC5651893.1"/>
    </source>
</evidence>
<dbReference type="PANTHER" id="PTHR37823">
    <property type="entry name" value="CYTOCHROME C-553-LIKE"/>
    <property type="match status" value="1"/>
</dbReference>
<accession>A0ABW0W2N3</accession>
<evidence type="ECO:0000313" key="9">
    <source>
        <dbReference type="Proteomes" id="UP001596047"/>
    </source>
</evidence>
<evidence type="ECO:0000256" key="3">
    <source>
        <dbReference type="ARBA" id="ARBA00022723"/>
    </source>
</evidence>
<evidence type="ECO:0000256" key="5">
    <source>
        <dbReference type="ARBA" id="ARBA00023004"/>
    </source>
</evidence>
<keyword evidence="1" id="KW-0813">Transport</keyword>
<evidence type="ECO:0000256" key="1">
    <source>
        <dbReference type="ARBA" id="ARBA00022448"/>
    </source>
</evidence>
<dbReference type="PANTHER" id="PTHR37823:SF4">
    <property type="entry name" value="MENAQUINOL-CYTOCHROME C REDUCTASE CYTOCHROME B_C SUBUNIT"/>
    <property type="match status" value="1"/>
</dbReference>
<evidence type="ECO:0000259" key="7">
    <source>
        <dbReference type="PROSITE" id="PS51007"/>
    </source>
</evidence>